<dbReference type="OrthoDB" id="550577at2759"/>
<dbReference type="SUPFAM" id="SSF49452">
    <property type="entry name" value="Starch-binding domain-like"/>
    <property type="match status" value="1"/>
</dbReference>
<dbReference type="PROSITE" id="PS51166">
    <property type="entry name" value="CBM20"/>
    <property type="match status" value="1"/>
</dbReference>
<dbReference type="CDD" id="cd05467">
    <property type="entry name" value="CBM20"/>
    <property type="match status" value="1"/>
</dbReference>
<dbReference type="PANTHER" id="PTHR15048">
    <property type="entry name" value="STARCH-BINDING DOMAIN-CONTAINING PROTEIN 1"/>
    <property type="match status" value="1"/>
</dbReference>
<keyword evidence="4" id="KW-1185">Reference proteome</keyword>
<dbReference type="InterPro" id="IPR002044">
    <property type="entry name" value="CBM20"/>
</dbReference>
<accession>A0A9N7N622</accession>
<dbReference type="FunFam" id="2.60.40.10:FF:000552">
    <property type="entry name" value="Related to glucoamylase"/>
    <property type="match status" value="1"/>
</dbReference>
<dbReference type="Gene3D" id="2.60.40.10">
    <property type="entry name" value="Immunoglobulins"/>
    <property type="match status" value="1"/>
</dbReference>
<evidence type="ECO:0000259" key="2">
    <source>
        <dbReference type="PROSITE" id="PS51166"/>
    </source>
</evidence>
<evidence type="ECO:0000313" key="4">
    <source>
        <dbReference type="Proteomes" id="UP001153555"/>
    </source>
</evidence>
<name>A0A9N7N622_STRHE</name>
<dbReference type="GO" id="GO:0016020">
    <property type="term" value="C:membrane"/>
    <property type="evidence" value="ECO:0007669"/>
    <property type="project" value="TreeGrafter"/>
</dbReference>
<evidence type="ECO:0000313" key="3">
    <source>
        <dbReference type="EMBL" id="CAA0827499.1"/>
    </source>
</evidence>
<dbReference type="AlphaFoldDB" id="A0A9N7N622"/>
<organism evidence="3 4">
    <name type="scientific">Striga hermonthica</name>
    <name type="common">Purple witchweed</name>
    <name type="synonym">Buchnera hermonthica</name>
    <dbReference type="NCBI Taxonomy" id="68872"/>
    <lineage>
        <taxon>Eukaryota</taxon>
        <taxon>Viridiplantae</taxon>
        <taxon>Streptophyta</taxon>
        <taxon>Embryophyta</taxon>
        <taxon>Tracheophyta</taxon>
        <taxon>Spermatophyta</taxon>
        <taxon>Magnoliopsida</taxon>
        <taxon>eudicotyledons</taxon>
        <taxon>Gunneridae</taxon>
        <taxon>Pentapetalae</taxon>
        <taxon>asterids</taxon>
        <taxon>lamiids</taxon>
        <taxon>Lamiales</taxon>
        <taxon>Orobanchaceae</taxon>
        <taxon>Buchnereae</taxon>
        <taxon>Striga</taxon>
    </lineage>
</organism>
<dbReference type="GO" id="GO:2001070">
    <property type="term" value="F:starch binding"/>
    <property type="evidence" value="ECO:0007669"/>
    <property type="project" value="InterPro"/>
</dbReference>
<protein>
    <submittedName>
        <fullName evidence="3">Carbohydrate-binding-like fold</fullName>
    </submittedName>
</protein>
<feature type="coiled-coil region" evidence="1">
    <location>
        <begin position="319"/>
        <end position="347"/>
    </location>
</feature>
<comment type="caution">
    <text evidence="3">The sequence shown here is derived from an EMBL/GenBank/DDBJ whole genome shotgun (WGS) entry which is preliminary data.</text>
</comment>
<sequence>MKALWSSNIKFLTHNNREKKGLFCSREIALSRQGKGFSLHQKRVRNGFSLTATFQLKRVCWISASSSAQVNDETEETQAIDSEHKPKIVRVRFKLHKECAFGQKFLLVGDDPMVGLWDPSNGVPLIWSEGHVWTAEIDMPSGKVLEYKFVLKGEAENVTWQPGPDRFIKTWYTDKVITVYEDWENPELQNTVEEEISDSLKDESLLDSNSSIKKGENSNQPVFLAEENDSIDELGGVNNYIEEDQVSPHYVSMVAENITEGFEGRDIMSANDENGERKSGGNDVAIYSADLFSLKGEEKTVVSDEGIPVLVPGLISSPLEEIEEKVVNELDENDDIAEERVHEVEDLTEAELADENVSASMLQESNKTILNIDDQKKQINGSDQILDGDLQWGRRTLRKLLANFGFQ</sequence>
<feature type="domain" description="CBM20" evidence="2">
    <location>
        <begin position="83"/>
        <end position="185"/>
    </location>
</feature>
<dbReference type="EMBL" id="CACSLK010027752">
    <property type="protein sequence ID" value="CAA0827499.1"/>
    <property type="molecule type" value="Genomic_DNA"/>
</dbReference>
<dbReference type="InterPro" id="IPR013783">
    <property type="entry name" value="Ig-like_fold"/>
</dbReference>
<reference evidence="3" key="1">
    <citation type="submission" date="2019-12" db="EMBL/GenBank/DDBJ databases">
        <authorList>
            <person name="Scholes J."/>
        </authorList>
    </citation>
    <scope>NUCLEOTIDE SEQUENCE</scope>
</reference>
<keyword evidence="1" id="KW-0175">Coiled coil</keyword>
<dbReference type="Pfam" id="PF00686">
    <property type="entry name" value="CBM_20"/>
    <property type="match status" value="1"/>
</dbReference>
<dbReference type="Proteomes" id="UP001153555">
    <property type="component" value="Unassembled WGS sequence"/>
</dbReference>
<evidence type="ECO:0000256" key="1">
    <source>
        <dbReference type="SAM" id="Coils"/>
    </source>
</evidence>
<dbReference type="InterPro" id="IPR013784">
    <property type="entry name" value="Carb-bd-like_fold"/>
</dbReference>
<proteinExistence type="predicted"/>
<gene>
    <name evidence="3" type="ORF">SHERM_23194</name>
</gene>
<dbReference type="SMART" id="SM01065">
    <property type="entry name" value="CBM_2"/>
    <property type="match status" value="1"/>
</dbReference>
<dbReference type="PANTHER" id="PTHR15048:SF0">
    <property type="entry name" value="STARCH-BINDING DOMAIN-CONTAINING PROTEIN 1"/>
    <property type="match status" value="1"/>
</dbReference>